<evidence type="ECO:0000256" key="3">
    <source>
        <dbReference type="PROSITE-ProRule" id="PRU00169"/>
    </source>
</evidence>
<evidence type="ECO:0000256" key="2">
    <source>
        <dbReference type="ARBA" id="ARBA00023012"/>
    </source>
</evidence>
<reference evidence="5" key="1">
    <citation type="submission" date="2023-09" db="EMBL/GenBank/DDBJ databases">
        <authorList>
            <consortium name="CW5 consortium"/>
            <person name="Lu C.-W."/>
        </authorList>
    </citation>
    <scope>NUCLEOTIDE SEQUENCE</scope>
    <source>
        <strain evidence="5">KPS</strain>
    </source>
</reference>
<keyword evidence="1 3" id="KW-0597">Phosphoprotein</keyword>
<keyword evidence="2" id="KW-0902">Two-component regulatory system</keyword>
<dbReference type="SMART" id="SM00448">
    <property type="entry name" value="REC"/>
    <property type="match status" value="1"/>
</dbReference>
<organism evidence="5 6">
    <name type="scientific">Nitratidesulfovibrio liaohensis</name>
    <dbReference type="NCBI Taxonomy" id="2604158"/>
    <lineage>
        <taxon>Bacteria</taxon>
        <taxon>Pseudomonadati</taxon>
        <taxon>Thermodesulfobacteriota</taxon>
        <taxon>Desulfovibrionia</taxon>
        <taxon>Desulfovibrionales</taxon>
        <taxon>Desulfovibrionaceae</taxon>
        <taxon>Nitratidesulfovibrio</taxon>
    </lineage>
</organism>
<keyword evidence="6" id="KW-1185">Reference proteome</keyword>
<accession>A0ABY9R187</accession>
<evidence type="ECO:0000313" key="6">
    <source>
        <dbReference type="Proteomes" id="UP001180616"/>
    </source>
</evidence>
<dbReference type="InterPro" id="IPR011006">
    <property type="entry name" value="CheY-like_superfamily"/>
</dbReference>
<dbReference type="EMBL" id="CP133659">
    <property type="protein sequence ID" value="WMW65086.1"/>
    <property type="molecule type" value="Genomic_DNA"/>
</dbReference>
<feature type="domain" description="Response regulatory" evidence="4">
    <location>
        <begin position="13"/>
        <end position="132"/>
    </location>
</feature>
<dbReference type="Proteomes" id="UP001180616">
    <property type="component" value="Chromosome"/>
</dbReference>
<gene>
    <name evidence="5" type="ORF">KPS_003185</name>
</gene>
<feature type="modified residue" description="4-aspartylphosphate" evidence="3">
    <location>
        <position position="62"/>
    </location>
</feature>
<evidence type="ECO:0000259" key="4">
    <source>
        <dbReference type="PROSITE" id="PS50110"/>
    </source>
</evidence>
<dbReference type="RefSeq" id="WP_309541126.1">
    <property type="nucleotide sequence ID" value="NZ_CP133659.1"/>
</dbReference>
<dbReference type="Pfam" id="PF00072">
    <property type="entry name" value="Response_reg"/>
    <property type="match status" value="1"/>
</dbReference>
<dbReference type="PANTHER" id="PTHR45339">
    <property type="entry name" value="HYBRID SIGNAL TRANSDUCTION HISTIDINE KINASE J"/>
    <property type="match status" value="1"/>
</dbReference>
<dbReference type="InterPro" id="IPR001789">
    <property type="entry name" value="Sig_transdc_resp-reg_receiver"/>
</dbReference>
<dbReference type="Gene3D" id="3.40.50.2300">
    <property type="match status" value="1"/>
</dbReference>
<sequence length="134" mass="14676">MTTATDHPLPPATVLIVDDAAPNRALLLLLLRDTPLRCMEADSGHAALRIFREHPVDLVLMDVVMPDMDGTDTVRAMREEERLLGRSPVPIVALTAHDRHEDLRRCADAGCNGLLTKPITRQDLMTTIAAHLAG</sequence>
<name>A0ABY9R187_9BACT</name>
<proteinExistence type="predicted"/>
<dbReference type="SUPFAM" id="SSF52172">
    <property type="entry name" value="CheY-like"/>
    <property type="match status" value="1"/>
</dbReference>
<dbReference type="PROSITE" id="PS50110">
    <property type="entry name" value="RESPONSE_REGULATORY"/>
    <property type="match status" value="1"/>
</dbReference>
<protein>
    <submittedName>
        <fullName evidence="5">Response regulator</fullName>
    </submittedName>
</protein>
<dbReference type="CDD" id="cd17546">
    <property type="entry name" value="REC_hyHK_CKI1_RcsC-like"/>
    <property type="match status" value="1"/>
</dbReference>
<evidence type="ECO:0000256" key="1">
    <source>
        <dbReference type="ARBA" id="ARBA00022553"/>
    </source>
</evidence>
<evidence type="ECO:0000313" key="5">
    <source>
        <dbReference type="EMBL" id="WMW65086.1"/>
    </source>
</evidence>
<dbReference type="PANTHER" id="PTHR45339:SF1">
    <property type="entry name" value="HYBRID SIGNAL TRANSDUCTION HISTIDINE KINASE J"/>
    <property type="match status" value="1"/>
</dbReference>